<keyword evidence="2" id="KW-1185">Reference proteome</keyword>
<evidence type="ECO:0000313" key="1">
    <source>
        <dbReference type="EMBL" id="KAA0186394.1"/>
    </source>
</evidence>
<reference evidence="1" key="1">
    <citation type="submission" date="2019-05" db="EMBL/GenBank/DDBJ databases">
        <title>Annotation for the trematode Fasciolopsis buski.</title>
        <authorList>
            <person name="Choi Y.-J."/>
        </authorList>
    </citation>
    <scope>NUCLEOTIDE SEQUENCE</scope>
    <source>
        <strain evidence="1">HT</strain>
        <tissue evidence="1">Whole worm</tissue>
    </source>
</reference>
<evidence type="ECO:0000313" key="2">
    <source>
        <dbReference type="Proteomes" id="UP000728185"/>
    </source>
</evidence>
<protein>
    <submittedName>
        <fullName evidence="1">Uncharacterized protein</fullName>
    </submittedName>
</protein>
<dbReference type="EMBL" id="LUCM01009785">
    <property type="protein sequence ID" value="KAA0186394.1"/>
    <property type="molecule type" value="Genomic_DNA"/>
</dbReference>
<accession>A0A8E0RLB3</accession>
<gene>
    <name evidence="1" type="ORF">FBUS_08130</name>
</gene>
<proteinExistence type="predicted"/>
<comment type="caution">
    <text evidence="1">The sequence shown here is derived from an EMBL/GenBank/DDBJ whole genome shotgun (WGS) entry which is preliminary data.</text>
</comment>
<dbReference type="Proteomes" id="UP000728185">
    <property type="component" value="Unassembled WGS sequence"/>
</dbReference>
<feature type="non-terminal residue" evidence="1">
    <location>
        <position position="110"/>
    </location>
</feature>
<organism evidence="1 2">
    <name type="scientific">Fasciolopsis buskii</name>
    <dbReference type="NCBI Taxonomy" id="27845"/>
    <lineage>
        <taxon>Eukaryota</taxon>
        <taxon>Metazoa</taxon>
        <taxon>Spiralia</taxon>
        <taxon>Lophotrochozoa</taxon>
        <taxon>Platyhelminthes</taxon>
        <taxon>Trematoda</taxon>
        <taxon>Digenea</taxon>
        <taxon>Plagiorchiida</taxon>
        <taxon>Echinostomata</taxon>
        <taxon>Echinostomatoidea</taxon>
        <taxon>Fasciolidae</taxon>
        <taxon>Fasciolopsis</taxon>
    </lineage>
</organism>
<name>A0A8E0RLB3_9TREM</name>
<sequence length="110" mass="13013">LPGFIDPPPIIIKLVNAFRSLTEVNNAQSEHTDNWDDHPHMVNKDWQDRIRSFDPTSARAARNLRKLDELFSDDIQKEVDQSQYRTGHLMYQWMRCCRTVSHIRSCTKEE</sequence>
<dbReference type="AlphaFoldDB" id="A0A8E0RLB3"/>